<dbReference type="PANTHER" id="PTHR31743:SF1">
    <property type="entry name" value="SHORT TRANSIENT RECEPTOR POTENTIAL CHANNEL 4-ASSOCIATED PROTEIN"/>
    <property type="match status" value="1"/>
</dbReference>
<keyword evidence="3" id="KW-1185">Reference proteome</keyword>
<sequence>MSAFAALWEGQLTGRPPRSLSGLRRAAPTLFSSTDKQYRDNDGRKCGEDIFPNKQRAWTTCNECLGILRELCFTTPFFSESLSTQDNVIKTLFRLMGNTYTFDNAVGLAEEVLAVREETYQLSEIPNFAELLRGFSLQHLSFFCRVLALLVFEPEDRLPGGLNGSSDALPTPPDPEKNIAEANHAVLLSVPEALPHLVSLLRLQSLPYNEVARQALGNLPTAGDLLPFLVGVQQRDGLEEDVADLALDASDLPSASPAAPSTEETLTESRLEQSFSLKALTLATHQVEVLFVLCALLGDTHKAEVQDRLAELGLLSALNQVFDRLDWDVPPPPPPQPHGVHGPGCVCNPESALKEVKGEPGCVCNPESALKIQYLRLIQNFCDRDGNNTKNKRLMLSAAELRVHHLTPEEQLAEEEAGTSSSEETTKPGLMTKILGVLMREPADSMFRFWLASCVEAFLRGSHQPDQAFVAASGFMHHLLDEILRGGFKCSVSLQIHFDLLGELLKFNRKMFTAFDHLLEGSKFDRLIEVTVTHLVDSNVFLRSAMLSLQRFVSEAYTAEASSPEALQASAHASGSDESAADTPGSPSTSASAEDAQQSGRINDRICSSATCAFKLAAFLECNWQRLLRDLMCVVDRQEINQENICVINTALVFLIFAQRGGRLAHTLHVLRASETGAPGGPNIIGNFRSLLEFWVEYYSSRGRDCVSLEYSTGIEYSEWVQIVDLLCGPPESPCSLSYRPPQHSLVAHCTALSATAGPPPRAL</sequence>
<evidence type="ECO:0000313" key="3">
    <source>
        <dbReference type="Proteomes" id="UP001190700"/>
    </source>
</evidence>
<organism evidence="2 3">
    <name type="scientific">Cymbomonas tetramitiformis</name>
    <dbReference type="NCBI Taxonomy" id="36881"/>
    <lineage>
        <taxon>Eukaryota</taxon>
        <taxon>Viridiplantae</taxon>
        <taxon>Chlorophyta</taxon>
        <taxon>Pyramimonadophyceae</taxon>
        <taxon>Pyramimonadales</taxon>
        <taxon>Pyramimonadaceae</taxon>
        <taxon>Cymbomonas</taxon>
    </lineage>
</organism>
<accession>A0AAE0FJI1</accession>
<gene>
    <name evidence="2" type="ORF">CYMTET_30095</name>
</gene>
<feature type="region of interest" description="Disordered" evidence="1">
    <location>
        <begin position="407"/>
        <end position="426"/>
    </location>
</feature>
<dbReference type="SUPFAM" id="SSF48371">
    <property type="entry name" value="ARM repeat"/>
    <property type="match status" value="1"/>
</dbReference>
<dbReference type="Pfam" id="PF12463">
    <property type="entry name" value="DUF3689"/>
    <property type="match status" value="2"/>
</dbReference>
<evidence type="ECO:0000313" key="2">
    <source>
        <dbReference type="EMBL" id="KAK3260977.1"/>
    </source>
</evidence>
<dbReference type="EMBL" id="LGRX02017271">
    <property type="protein sequence ID" value="KAK3260977.1"/>
    <property type="molecule type" value="Genomic_DNA"/>
</dbReference>
<dbReference type="GO" id="GO:0006511">
    <property type="term" value="P:ubiquitin-dependent protein catabolic process"/>
    <property type="evidence" value="ECO:0007669"/>
    <property type="project" value="InterPro"/>
</dbReference>
<feature type="region of interest" description="Disordered" evidence="1">
    <location>
        <begin position="568"/>
        <end position="597"/>
    </location>
</feature>
<dbReference type="GO" id="GO:0019902">
    <property type="term" value="F:phosphatase binding"/>
    <property type="evidence" value="ECO:0007669"/>
    <property type="project" value="TreeGrafter"/>
</dbReference>
<proteinExistence type="predicted"/>
<dbReference type="InterPro" id="IPR022162">
    <property type="entry name" value="TRPC4AP"/>
</dbReference>
<feature type="compositionally biased region" description="Polar residues" evidence="1">
    <location>
        <begin position="585"/>
        <end position="597"/>
    </location>
</feature>
<reference evidence="2 3" key="1">
    <citation type="journal article" date="2015" name="Genome Biol. Evol.">
        <title>Comparative Genomics of a Bacterivorous Green Alga Reveals Evolutionary Causalities and Consequences of Phago-Mixotrophic Mode of Nutrition.</title>
        <authorList>
            <person name="Burns J.A."/>
            <person name="Paasch A."/>
            <person name="Narechania A."/>
            <person name="Kim E."/>
        </authorList>
    </citation>
    <scope>NUCLEOTIDE SEQUENCE [LARGE SCALE GENOMIC DNA]</scope>
    <source>
        <strain evidence="2 3">PLY_AMNH</strain>
    </source>
</reference>
<dbReference type="GO" id="GO:0031464">
    <property type="term" value="C:Cul4A-RING E3 ubiquitin ligase complex"/>
    <property type="evidence" value="ECO:0007669"/>
    <property type="project" value="InterPro"/>
</dbReference>
<protein>
    <submittedName>
        <fullName evidence="2">Uncharacterized protein</fullName>
    </submittedName>
</protein>
<evidence type="ECO:0000256" key="1">
    <source>
        <dbReference type="SAM" id="MobiDB-lite"/>
    </source>
</evidence>
<comment type="caution">
    <text evidence="2">The sequence shown here is derived from an EMBL/GenBank/DDBJ whole genome shotgun (WGS) entry which is preliminary data.</text>
</comment>
<dbReference type="Proteomes" id="UP001190700">
    <property type="component" value="Unassembled WGS sequence"/>
</dbReference>
<dbReference type="InterPro" id="IPR016024">
    <property type="entry name" value="ARM-type_fold"/>
</dbReference>
<name>A0AAE0FJI1_9CHLO</name>
<dbReference type="AlphaFoldDB" id="A0AAE0FJI1"/>
<dbReference type="PANTHER" id="PTHR31743">
    <property type="entry name" value="TRANSIENT RECEPTOR POTENTIAL CHANNEL 4-ASSOCIATED PROTEIN TCPC4AP"/>
    <property type="match status" value="1"/>
</dbReference>